<protein>
    <submittedName>
        <fullName evidence="2">Uncharacterized protein</fullName>
    </submittedName>
</protein>
<evidence type="ECO:0000313" key="2">
    <source>
        <dbReference type="EMBL" id="AGX87932.1"/>
    </source>
</evidence>
<feature type="compositionally biased region" description="Polar residues" evidence="1">
    <location>
        <begin position="1"/>
        <end position="15"/>
    </location>
</feature>
<dbReference type="AlphaFoldDB" id="U5N967"/>
<evidence type="ECO:0000256" key="1">
    <source>
        <dbReference type="SAM" id="MobiDB-lite"/>
    </source>
</evidence>
<dbReference type="HOGENOM" id="CLU_1934229_0_0_4"/>
<reference evidence="2 3" key="1">
    <citation type="journal article" date="2013" name="Genome Biol.">
        <title>Genomic analysis reveals key aspects of prokaryotic symbiosis in the phototrophic consortium "Chlorochromatium aggregatum".</title>
        <authorList>
            <person name="Liu Z."/>
            <person name="Muller J."/>
            <person name="Li T."/>
            <person name="Alvey R.M."/>
            <person name="Vogl K."/>
            <person name="Frigaard N.U."/>
            <person name="Rockwell N.C."/>
            <person name="Boyd E.S."/>
            <person name="Tomsho L.P."/>
            <person name="Schuster S.C."/>
            <person name="Henke P."/>
            <person name="Rohde M."/>
            <person name="Overmann J."/>
            <person name="Bryant D.A."/>
        </authorList>
    </citation>
    <scope>NUCLEOTIDE SEQUENCE [LARGE SCALE GENOMIC DNA]</scope>
    <source>
        <strain evidence="2">CR</strain>
    </source>
</reference>
<evidence type="ECO:0000313" key="3">
    <source>
        <dbReference type="Proteomes" id="UP000017184"/>
    </source>
</evidence>
<gene>
    <name evidence="2" type="ORF">Cenrod_1849</name>
</gene>
<dbReference type="RefSeq" id="WP_022774435.1">
    <property type="nucleotide sequence ID" value="NC_022576.1"/>
</dbReference>
<feature type="region of interest" description="Disordered" evidence="1">
    <location>
        <begin position="1"/>
        <end position="102"/>
    </location>
</feature>
<feature type="compositionally biased region" description="Low complexity" evidence="1">
    <location>
        <begin position="16"/>
        <end position="42"/>
    </location>
</feature>
<name>U5N967_9BURK</name>
<feature type="compositionally biased region" description="Basic and acidic residues" evidence="1">
    <location>
        <begin position="43"/>
        <end position="59"/>
    </location>
</feature>
<dbReference type="Proteomes" id="UP000017184">
    <property type="component" value="Chromosome"/>
</dbReference>
<dbReference type="KEGG" id="cbx:Cenrod_1849"/>
<organism evidence="2 3">
    <name type="scientific">Candidatus Symbiobacter mobilis CR</name>
    <dbReference type="NCBI Taxonomy" id="946483"/>
    <lineage>
        <taxon>Bacteria</taxon>
        <taxon>Pseudomonadati</taxon>
        <taxon>Pseudomonadota</taxon>
        <taxon>Betaproteobacteria</taxon>
        <taxon>Burkholderiales</taxon>
        <taxon>Comamonadaceae</taxon>
    </lineage>
</organism>
<proteinExistence type="predicted"/>
<feature type="compositionally biased region" description="Polar residues" evidence="1">
    <location>
        <begin position="68"/>
        <end position="90"/>
    </location>
</feature>
<accession>U5N967</accession>
<keyword evidence="3" id="KW-1185">Reference proteome</keyword>
<dbReference type="EMBL" id="CP004885">
    <property type="protein sequence ID" value="AGX87932.1"/>
    <property type="molecule type" value="Genomic_DNA"/>
</dbReference>
<sequence>MASLAVTPSATRYGSTQRALAQARRAAEQAQQTASTQQAQARDAWKTVERAEADARTADARSSQSTAKSEQAQQTLAALGNSGQSQSRPLTSVKAAPDKATPEYAAMRSNNSSLINKPTQRLGVLVNAMA</sequence>